<organism evidence="10 11">
    <name type="scientific">candidate division KSB3 bacterium</name>
    <dbReference type="NCBI Taxonomy" id="2044937"/>
    <lineage>
        <taxon>Bacteria</taxon>
        <taxon>candidate division KSB3</taxon>
    </lineage>
</organism>
<dbReference type="InterPro" id="IPR029151">
    <property type="entry name" value="Sensor-like_sf"/>
</dbReference>
<keyword evidence="6" id="KW-0812">Transmembrane</keyword>
<keyword evidence="2" id="KW-1003">Cell membrane</keyword>
<dbReference type="AlphaFoldDB" id="A0A9D5Q5V3"/>
<dbReference type="GO" id="GO:0005886">
    <property type="term" value="C:plasma membrane"/>
    <property type="evidence" value="ECO:0007669"/>
    <property type="project" value="UniProtKB-SubCell"/>
</dbReference>
<dbReference type="SMART" id="SM00283">
    <property type="entry name" value="MA"/>
    <property type="match status" value="1"/>
</dbReference>
<evidence type="ECO:0000313" key="11">
    <source>
        <dbReference type="Proteomes" id="UP000649604"/>
    </source>
</evidence>
<evidence type="ECO:0000256" key="1">
    <source>
        <dbReference type="ARBA" id="ARBA00004429"/>
    </source>
</evidence>
<protein>
    <submittedName>
        <fullName evidence="10">HAMP domain-containing protein</fullName>
    </submittedName>
</protein>
<evidence type="ECO:0000256" key="5">
    <source>
        <dbReference type="PROSITE-ProRule" id="PRU00284"/>
    </source>
</evidence>
<feature type="transmembrane region" description="Helical" evidence="6">
    <location>
        <begin position="340"/>
        <end position="364"/>
    </location>
</feature>
<feature type="transmembrane region" description="Helical" evidence="6">
    <location>
        <begin position="12"/>
        <end position="32"/>
    </location>
</feature>
<dbReference type="Gene3D" id="1.10.287.950">
    <property type="entry name" value="Methyl-accepting chemotaxis protein"/>
    <property type="match status" value="1"/>
</dbReference>
<dbReference type="SUPFAM" id="SSF58104">
    <property type="entry name" value="Methyl-accepting chemotaxis protein (MCP) signaling domain"/>
    <property type="match status" value="3"/>
</dbReference>
<dbReference type="SMART" id="SM00304">
    <property type="entry name" value="HAMP"/>
    <property type="match status" value="1"/>
</dbReference>
<dbReference type="InterPro" id="IPR003660">
    <property type="entry name" value="HAMP_dom"/>
</dbReference>
<evidence type="ECO:0000259" key="7">
    <source>
        <dbReference type="PROSITE" id="PS50111"/>
    </source>
</evidence>
<reference evidence="10" key="1">
    <citation type="submission" date="2019-11" db="EMBL/GenBank/DDBJ databases">
        <title>Microbial mats filling the niche in hypersaline microbial mats.</title>
        <authorList>
            <person name="Wong H.L."/>
            <person name="Macleod F.I."/>
            <person name="White R.A. III"/>
            <person name="Burns B.P."/>
        </authorList>
    </citation>
    <scope>NUCLEOTIDE SEQUENCE</scope>
    <source>
        <strain evidence="10">Rbin_158</strain>
    </source>
</reference>
<dbReference type="PANTHER" id="PTHR32089:SF112">
    <property type="entry name" value="LYSOZYME-LIKE PROTEIN-RELATED"/>
    <property type="match status" value="1"/>
</dbReference>
<feature type="domain" description="T-SNARE coiled-coil homology" evidence="8">
    <location>
        <begin position="750"/>
        <end position="812"/>
    </location>
</feature>
<dbReference type="PANTHER" id="PTHR32089">
    <property type="entry name" value="METHYL-ACCEPTING CHEMOTAXIS PROTEIN MCPB"/>
    <property type="match status" value="1"/>
</dbReference>
<keyword evidence="6" id="KW-1133">Transmembrane helix</keyword>
<dbReference type="InterPro" id="IPR004089">
    <property type="entry name" value="MCPsignal_dom"/>
</dbReference>
<sequence length="865" mass="95789">MKRYNISIKWQLMLLCVGLVTIAVVTIGVFNYRTSEQEICHFVEQKLNEQVLLIKNYLETAMDITQQKVNSDLTVAHDVFYAHGTPVLDSVDPIDLTATNQITLASENIQIPAMKLQGKSIMYTYELVDKIRSLVGGTATIFQMIPQGALRISTNVLKDDGTRAVGTYIPVDSPVYQTVMKGDTFYGRAYVVNAWYQTAYEPIIDENGTIIGMLYVGVKDASEGILDNLADIVVGKTGYIAILNTQGDYILSYKRERDGENIFDAQDHEGRYFVREWIENTPSLQEAESVIDYYPWQNKDEIVPRLKVASYTYFSEWDWLLVSTAYIDDFFDNLERVKTFTITISVIAILVISVLAYLFASFMVRNFRRLAGMMYEVSQGNLAVQLDRYSGNNEIGQMAQAFSDMSQGLRRRASTIITNLVSTSTAVNTTADMISDQMHEVLDDMGTQSSSMNDTTGAVEAITQFIKMVDHDTNELQAAAEEMLSSIHEIRANIEEVATSTDYLTTNVHQIASSVEQATDSVRNMSDHTEQFLTITQSTSKAVHHIDESLREVSQNAVQSEQVARETQEIAVDGQAAVDAAINGILDLKEAVSTTAHIIQEVNSWGEQMSSILDIVNEITEQTSLLALNASIISAQAGEHGRGFAVVAEEIKDLATRTKDSTKEMSTLIHALQVKTEEGVDSISTGIQKADHGVQLVSVVKDGFAQIIESATRSSTMAADTAQVLQQTTQNSQRISASMAQIDEMVSQIRTAIQRQKKDTATVVTSVENIRSMAAQVNRAVTEQKTASGQIATSMEHVTDRIGNISTQTQTLKDSADQIVSTLHTIEAITQKISQNTTTISREHVNELLTQAKTLQNLINEFKVT</sequence>
<evidence type="ECO:0000256" key="4">
    <source>
        <dbReference type="ARBA" id="ARBA00029447"/>
    </source>
</evidence>
<dbReference type="EMBL" id="WJJP01000377">
    <property type="protein sequence ID" value="MBD3325214.1"/>
    <property type="molecule type" value="Genomic_DNA"/>
</dbReference>
<evidence type="ECO:0000259" key="8">
    <source>
        <dbReference type="PROSITE" id="PS50192"/>
    </source>
</evidence>
<comment type="subcellular location">
    <subcellularLocation>
        <location evidence="1">Cell inner membrane</location>
        <topology evidence="1">Multi-pass membrane protein</topology>
    </subcellularLocation>
</comment>
<keyword evidence="6" id="KW-0472">Membrane</keyword>
<name>A0A9D5Q5V3_9BACT</name>
<dbReference type="Pfam" id="PF00015">
    <property type="entry name" value="MCPsignal"/>
    <property type="match status" value="1"/>
</dbReference>
<dbReference type="SUPFAM" id="SSF103190">
    <property type="entry name" value="Sensory domain-like"/>
    <property type="match status" value="1"/>
</dbReference>
<accession>A0A9D5Q5V3</accession>
<dbReference type="Proteomes" id="UP000649604">
    <property type="component" value="Unassembled WGS sequence"/>
</dbReference>
<comment type="similarity">
    <text evidence="4">Belongs to the methyl-accepting chemotaxis (MCP) protein family.</text>
</comment>
<gene>
    <name evidence="10" type="ORF">GF339_11560</name>
</gene>
<dbReference type="CDD" id="cd06225">
    <property type="entry name" value="HAMP"/>
    <property type="match status" value="1"/>
</dbReference>
<evidence type="ECO:0000313" key="10">
    <source>
        <dbReference type="EMBL" id="MBD3325214.1"/>
    </source>
</evidence>
<feature type="domain" description="Methyl-accepting transducer" evidence="7">
    <location>
        <begin position="507"/>
        <end position="743"/>
    </location>
</feature>
<dbReference type="Gene3D" id="6.10.340.10">
    <property type="match status" value="1"/>
</dbReference>
<evidence type="ECO:0000259" key="9">
    <source>
        <dbReference type="PROSITE" id="PS50885"/>
    </source>
</evidence>
<keyword evidence="3 5" id="KW-0807">Transducer</keyword>
<dbReference type="PROSITE" id="PS50885">
    <property type="entry name" value="HAMP"/>
    <property type="match status" value="1"/>
</dbReference>
<keyword evidence="2" id="KW-0997">Cell inner membrane</keyword>
<dbReference type="PROSITE" id="PS50111">
    <property type="entry name" value="CHEMOTAXIS_TRANSDUC_2"/>
    <property type="match status" value="1"/>
</dbReference>
<evidence type="ECO:0000256" key="2">
    <source>
        <dbReference type="ARBA" id="ARBA00022519"/>
    </source>
</evidence>
<comment type="caution">
    <text evidence="10">The sequence shown here is derived from an EMBL/GenBank/DDBJ whole genome shotgun (WGS) entry which is preliminary data.</text>
</comment>
<dbReference type="Pfam" id="PF17201">
    <property type="entry name" value="Cache_3-Cache_2"/>
    <property type="match status" value="1"/>
</dbReference>
<dbReference type="GO" id="GO:0007165">
    <property type="term" value="P:signal transduction"/>
    <property type="evidence" value="ECO:0007669"/>
    <property type="project" value="UniProtKB-KW"/>
</dbReference>
<dbReference type="InterPro" id="IPR033462">
    <property type="entry name" value="Cache_3-Cache_2"/>
</dbReference>
<proteinExistence type="inferred from homology"/>
<dbReference type="Gene3D" id="3.30.450.20">
    <property type="entry name" value="PAS domain"/>
    <property type="match status" value="1"/>
</dbReference>
<feature type="domain" description="HAMP" evidence="9">
    <location>
        <begin position="361"/>
        <end position="414"/>
    </location>
</feature>
<dbReference type="Pfam" id="PF00672">
    <property type="entry name" value="HAMP"/>
    <property type="match status" value="1"/>
</dbReference>
<evidence type="ECO:0000256" key="3">
    <source>
        <dbReference type="ARBA" id="ARBA00023224"/>
    </source>
</evidence>
<dbReference type="PROSITE" id="PS50192">
    <property type="entry name" value="T_SNARE"/>
    <property type="match status" value="1"/>
</dbReference>
<dbReference type="InterPro" id="IPR000727">
    <property type="entry name" value="T_SNARE_dom"/>
</dbReference>
<evidence type="ECO:0000256" key="6">
    <source>
        <dbReference type="SAM" id="Phobius"/>
    </source>
</evidence>